<dbReference type="EMBL" id="AP019377">
    <property type="protein sequence ID" value="BBH95714.1"/>
    <property type="molecule type" value="Genomic_DNA"/>
</dbReference>
<accession>A0A455T8C6</accession>
<sequence length="252" mass="26825">MKRCCPSCGRENDTASSFCAFCGSTLSEAYTDLTELLPREEQPGYSNVRLPLSSERLDPLDERQYRPLTPLPSSPGAAASPYPLVPPAPPVPSVPAMASALDPYAQGMNGLPSGPYVIAGVDSISAGLPSQPRRRGWGEGLIGTLLYLWGAFSAFIGVTGLLIQTPEAILNTFMIGTCIGELIALPLLLIFHRYPRLRLGKRLLAQGLTLLGGIALVVIGSVVASLYKPLSDFALGLAFLLYGVTTMALAFW</sequence>
<protein>
    <recommendedName>
        <fullName evidence="3">Zinc-ribbon domain-containing protein</fullName>
    </recommendedName>
</protein>
<evidence type="ECO:0000313" key="2">
    <source>
        <dbReference type="EMBL" id="BBH95714.1"/>
    </source>
</evidence>
<feature type="transmembrane region" description="Helical" evidence="1">
    <location>
        <begin position="203"/>
        <end position="227"/>
    </location>
</feature>
<feature type="transmembrane region" description="Helical" evidence="1">
    <location>
        <begin position="233"/>
        <end position="251"/>
    </location>
</feature>
<gene>
    <name evidence="2" type="ORF">KTA_39130</name>
</gene>
<feature type="transmembrane region" description="Helical" evidence="1">
    <location>
        <begin position="169"/>
        <end position="191"/>
    </location>
</feature>
<reference evidence="2" key="1">
    <citation type="submission" date="2018-12" db="EMBL/GenBank/DDBJ databases">
        <title>Novel natural products biosynthetic potential of the class Ktedonobacteria.</title>
        <authorList>
            <person name="Zheng Y."/>
            <person name="Saitou A."/>
            <person name="Wang C.M."/>
            <person name="Toyoda A."/>
            <person name="Minakuchi Y."/>
            <person name="Sekiguchi Y."/>
            <person name="Ueda K."/>
            <person name="Takano H."/>
            <person name="Sakai Y."/>
            <person name="Yokota A."/>
            <person name="Yabe S."/>
        </authorList>
    </citation>
    <scope>NUCLEOTIDE SEQUENCE</scope>
    <source>
        <strain evidence="2">A3-2</strain>
    </source>
</reference>
<keyword evidence="1" id="KW-0472">Membrane</keyword>
<evidence type="ECO:0008006" key="3">
    <source>
        <dbReference type="Google" id="ProtNLM"/>
    </source>
</evidence>
<keyword evidence="1" id="KW-0812">Transmembrane</keyword>
<name>A0A455T8C6_9CHLR</name>
<proteinExistence type="predicted"/>
<feature type="transmembrane region" description="Helical" evidence="1">
    <location>
        <begin position="141"/>
        <end position="163"/>
    </location>
</feature>
<keyword evidence="1" id="KW-1133">Transmembrane helix</keyword>
<evidence type="ECO:0000256" key="1">
    <source>
        <dbReference type="SAM" id="Phobius"/>
    </source>
</evidence>
<organism evidence="2">
    <name type="scientific">Thermogemmatispora argillosa</name>
    <dbReference type="NCBI Taxonomy" id="2045280"/>
    <lineage>
        <taxon>Bacteria</taxon>
        <taxon>Bacillati</taxon>
        <taxon>Chloroflexota</taxon>
        <taxon>Ktedonobacteria</taxon>
        <taxon>Thermogemmatisporales</taxon>
        <taxon>Thermogemmatisporaceae</taxon>
        <taxon>Thermogemmatispora</taxon>
    </lineage>
</organism>
<dbReference type="AlphaFoldDB" id="A0A455T8C6"/>